<evidence type="ECO:0000256" key="12">
    <source>
        <dbReference type="ARBA" id="ARBA00022989"/>
    </source>
</evidence>
<dbReference type="RefSeq" id="XP_030839473.1">
    <property type="nucleotide sequence ID" value="XM_030983613.1"/>
</dbReference>
<feature type="disulfide bond" evidence="16">
    <location>
        <begin position="315"/>
        <end position="324"/>
    </location>
</feature>
<feature type="domain" description="EGF-like" evidence="18">
    <location>
        <begin position="365"/>
        <end position="401"/>
    </location>
</feature>
<feature type="disulfide bond" evidence="16">
    <location>
        <begin position="584"/>
        <end position="593"/>
    </location>
</feature>
<feature type="disulfide bond" evidence="16">
    <location>
        <begin position="241"/>
        <end position="250"/>
    </location>
</feature>
<dbReference type="PROSITE" id="PS50026">
    <property type="entry name" value="EGF_3"/>
    <property type="match status" value="11"/>
</dbReference>
<dbReference type="InterPro" id="IPR000152">
    <property type="entry name" value="EGF-type_Asp/Asn_hydroxyl_site"/>
</dbReference>
<dbReference type="InterPro" id="IPR038178">
    <property type="entry name" value="Kringle_sf"/>
</dbReference>
<keyword evidence="15" id="KW-0325">Glycoprotein</keyword>
<keyword evidence="21" id="KW-1185">Reference proteome</keyword>
<keyword evidence="8" id="KW-0732">Signal</keyword>
<keyword evidence="2" id="KW-0217">Developmental protein</keyword>
<evidence type="ECO:0000256" key="15">
    <source>
        <dbReference type="ARBA" id="ARBA00023180"/>
    </source>
</evidence>
<dbReference type="GO" id="GO:0048871">
    <property type="term" value="P:multicellular organismal-level homeostasis"/>
    <property type="evidence" value="ECO:0007669"/>
    <property type="project" value="UniProtKB-ARBA"/>
</dbReference>
<feature type="disulfide bond" evidence="16">
    <location>
        <begin position="257"/>
        <end position="267"/>
    </location>
</feature>
<feature type="disulfide bond" evidence="16">
    <location>
        <begin position="546"/>
        <end position="555"/>
    </location>
</feature>
<dbReference type="GO" id="GO:0008593">
    <property type="term" value="P:regulation of Notch signaling pathway"/>
    <property type="evidence" value="ECO:0007669"/>
    <property type="project" value="UniProtKB-ARBA"/>
</dbReference>
<feature type="disulfide bond" evidence="16">
    <location>
        <begin position="508"/>
        <end position="517"/>
    </location>
</feature>
<dbReference type="GO" id="GO:0060562">
    <property type="term" value="P:epithelial tube morphogenesis"/>
    <property type="evidence" value="ECO:0007669"/>
    <property type="project" value="UniProtKB-ARBA"/>
</dbReference>
<comment type="caution">
    <text evidence="16">Lacks conserved residue(s) required for the propagation of feature annotation.</text>
</comment>
<feature type="domain" description="Kringle" evidence="19">
    <location>
        <begin position="721"/>
        <end position="809"/>
    </location>
</feature>
<dbReference type="Gene3D" id="2.10.25.10">
    <property type="entry name" value="Laminin"/>
    <property type="match status" value="11"/>
</dbReference>
<protein>
    <recommendedName>
        <fullName evidence="22">Fibropellin-1</fullName>
    </recommendedName>
</protein>
<keyword evidence="11" id="KW-0106">Calcium</keyword>
<dbReference type="GO" id="GO:0051049">
    <property type="term" value="P:regulation of transport"/>
    <property type="evidence" value="ECO:0007669"/>
    <property type="project" value="UniProtKB-ARBA"/>
</dbReference>
<dbReference type="FunFam" id="2.10.25.10:FF:000004">
    <property type="entry name" value="Neurogenic locus notch 1"/>
    <property type="match status" value="1"/>
</dbReference>
<dbReference type="InterPro" id="IPR018097">
    <property type="entry name" value="EGF_Ca-bd_CS"/>
</dbReference>
<dbReference type="CDD" id="cd00054">
    <property type="entry name" value="EGF_CA"/>
    <property type="match status" value="10"/>
</dbReference>
<dbReference type="GO" id="GO:0023052">
    <property type="term" value="P:signaling"/>
    <property type="evidence" value="ECO:0007669"/>
    <property type="project" value="UniProtKB-ARBA"/>
</dbReference>
<accession>A0A7M7SXX8</accession>
<dbReference type="GO" id="GO:0005911">
    <property type="term" value="C:cell-cell junction"/>
    <property type="evidence" value="ECO:0007669"/>
    <property type="project" value="UniProtKB-ARBA"/>
</dbReference>
<evidence type="ECO:0000256" key="16">
    <source>
        <dbReference type="PROSITE-ProRule" id="PRU00076"/>
    </source>
</evidence>
<evidence type="ECO:0000259" key="19">
    <source>
        <dbReference type="PROSITE" id="PS50070"/>
    </source>
</evidence>
<feature type="disulfide bond" evidence="17">
    <location>
        <begin position="627"/>
        <end position="666"/>
    </location>
</feature>
<dbReference type="GO" id="GO:0002064">
    <property type="term" value="P:epithelial cell development"/>
    <property type="evidence" value="ECO:0007669"/>
    <property type="project" value="UniProtKB-ARBA"/>
</dbReference>
<proteinExistence type="predicted"/>
<dbReference type="Pfam" id="PF00051">
    <property type="entry name" value="Kringle"/>
    <property type="match status" value="2"/>
</dbReference>
<evidence type="ECO:0000313" key="21">
    <source>
        <dbReference type="Proteomes" id="UP000007110"/>
    </source>
</evidence>
<dbReference type="OrthoDB" id="283575at2759"/>
<reference evidence="20" key="2">
    <citation type="submission" date="2021-01" db="UniProtKB">
        <authorList>
            <consortium name="EnsemblMetazoa"/>
        </authorList>
    </citation>
    <scope>IDENTIFICATION</scope>
</reference>
<dbReference type="InterPro" id="IPR001881">
    <property type="entry name" value="EGF-like_Ca-bd_dom"/>
</dbReference>
<dbReference type="InterPro" id="IPR000001">
    <property type="entry name" value="Kringle"/>
</dbReference>
<evidence type="ECO:0000256" key="11">
    <source>
        <dbReference type="ARBA" id="ARBA00022837"/>
    </source>
</evidence>
<evidence type="ECO:0000256" key="8">
    <source>
        <dbReference type="ARBA" id="ARBA00022729"/>
    </source>
</evidence>
<dbReference type="SUPFAM" id="SSF57196">
    <property type="entry name" value="EGF/Laminin"/>
    <property type="match status" value="5"/>
</dbReference>
<evidence type="ECO:0000256" key="17">
    <source>
        <dbReference type="PROSITE-ProRule" id="PRU00121"/>
    </source>
</evidence>
<comment type="subcellular location">
    <subcellularLocation>
        <location evidence="1">Apical cell membrane</location>
        <topology evidence="1">Single-pass type I membrane protein</topology>
    </subcellularLocation>
</comment>
<dbReference type="SMART" id="SM00181">
    <property type="entry name" value="EGF"/>
    <property type="match status" value="11"/>
</dbReference>
<dbReference type="Pfam" id="PF12661">
    <property type="entry name" value="hEGF"/>
    <property type="match status" value="1"/>
</dbReference>
<feature type="domain" description="EGF-like" evidence="18">
    <location>
        <begin position="178"/>
        <end position="213"/>
    </location>
</feature>
<dbReference type="PRINTS" id="PR00010">
    <property type="entry name" value="EGFBLOOD"/>
</dbReference>
<dbReference type="SUPFAM" id="SSF57440">
    <property type="entry name" value="Kringle-like"/>
    <property type="match status" value="3"/>
</dbReference>
<feature type="disulfide bond" evidence="16">
    <location>
        <begin position="430"/>
        <end position="439"/>
    </location>
</feature>
<reference evidence="21" key="1">
    <citation type="submission" date="2015-02" db="EMBL/GenBank/DDBJ databases">
        <title>Genome sequencing for Strongylocentrotus purpuratus.</title>
        <authorList>
            <person name="Murali S."/>
            <person name="Liu Y."/>
            <person name="Vee V."/>
            <person name="English A."/>
            <person name="Wang M."/>
            <person name="Skinner E."/>
            <person name="Han Y."/>
            <person name="Muzny D.M."/>
            <person name="Worley K.C."/>
            <person name="Gibbs R.A."/>
        </authorList>
    </citation>
    <scope>NUCLEOTIDE SEQUENCE</scope>
</reference>
<dbReference type="GO" id="GO:0051093">
    <property type="term" value="P:negative regulation of developmental process"/>
    <property type="evidence" value="ECO:0007669"/>
    <property type="project" value="UniProtKB-ARBA"/>
</dbReference>
<dbReference type="OMA" id="ECARNEP"/>
<dbReference type="GO" id="GO:0048598">
    <property type="term" value="P:embryonic morphogenesis"/>
    <property type="evidence" value="ECO:0007669"/>
    <property type="project" value="UniProtKB-ARBA"/>
</dbReference>
<dbReference type="InterPro" id="IPR013806">
    <property type="entry name" value="Kringle-like"/>
</dbReference>
<feature type="disulfide bond" evidence="16">
    <location>
        <begin position="353"/>
        <end position="362"/>
    </location>
</feature>
<keyword evidence="4 16" id="KW-0245">EGF-like domain</keyword>
<evidence type="ECO:0000256" key="10">
    <source>
        <dbReference type="ARBA" id="ARBA00022782"/>
    </source>
</evidence>
<keyword evidence="9" id="KW-0677">Repeat</keyword>
<dbReference type="InterPro" id="IPR009030">
    <property type="entry name" value="Growth_fac_rcpt_cys_sf"/>
</dbReference>
<feature type="domain" description="EGF-like" evidence="18">
    <location>
        <begin position="520"/>
        <end position="556"/>
    </location>
</feature>
<dbReference type="EnsemblMetazoa" id="XM_030983613">
    <property type="protein sequence ID" value="XP_030839473"/>
    <property type="gene ID" value="LOC100893296"/>
</dbReference>
<keyword evidence="5" id="KW-0597">Phosphoprotein</keyword>
<dbReference type="FunFam" id="2.10.25.10:FF:000565">
    <property type="entry name" value="Predicted protein"/>
    <property type="match status" value="1"/>
</dbReference>
<feature type="domain" description="EGF-like" evidence="18">
    <location>
        <begin position="558"/>
        <end position="594"/>
    </location>
</feature>
<feature type="disulfide bond" evidence="16">
    <location>
        <begin position="278"/>
        <end position="287"/>
    </location>
</feature>
<dbReference type="GO" id="GO:0005509">
    <property type="term" value="F:calcium ion binding"/>
    <property type="evidence" value="ECO:0007669"/>
    <property type="project" value="InterPro"/>
</dbReference>
<dbReference type="GO" id="GO:0061326">
    <property type="term" value="P:renal tubule development"/>
    <property type="evidence" value="ECO:0007669"/>
    <property type="project" value="UniProtKB-ARBA"/>
</dbReference>
<keyword evidence="14 16" id="KW-1015">Disulfide bond</keyword>
<dbReference type="PROSITE" id="PS01186">
    <property type="entry name" value="EGF_2"/>
    <property type="match status" value="10"/>
</dbReference>
<dbReference type="SMART" id="SM00179">
    <property type="entry name" value="EGF_CA"/>
    <property type="match status" value="11"/>
</dbReference>
<dbReference type="KEGG" id="spu:100893296"/>
<feature type="disulfide bond" evidence="16">
    <location>
        <begin position="181"/>
        <end position="191"/>
    </location>
</feature>
<dbReference type="FunFam" id="2.10.25.10:FF:000321">
    <property type="entry name" value="Protein delta homolog 1"/>
    <property type="match status" value="1"/>
</dbReference>
<dbReference type="PROSITE" id="PS01187">
    <property type="entry name" value="EGF_CA"/>
    <property type="match status" value="4"/>
</dbReference>
<feature type="domain" description="Kringle" evidence="19">
    <location>
        <begin position="832"/>
        <end position="905"/>
    </location>
</feature>
<dbReference type="GO" id="GO:0048592">
    <property type="term" value="P:eye morphogenesis"/>
    <property type="evidence" value="ECO:0007669"/>
    <property type="project" value="UniProtKB-ARBA"/>
</dbReference>
<keyword evidence="3" id="KW-1003">Cell membrane</keyword>
<dbReference type="GO" id="GO:0051241">
    <property type="term" value="P:negative regulation of multicellular organismal process"/>
    <property type="evidence" value="ECO:0007669"/>
    <property type="project" value="UniProtKB-ARBA"/>
</dbReference>
<feature type="domain" description="EGF-like" evidence="18">
    <location>
        <begin position="481"/>
        <end position="518"/>
    </location>
</feature>
<dbReference type="PANTHER" id="PTHR12916">
    <property type="entry name" value="CYTOCHROME C OXIDASE POLYPEPTIDE VIC-2"/>
    <property type="match status" value="1"/>
</dbReference>
<organism evidence="20 21">
    <name type="scientific">Strongylocentrotus purpuratus</name>
    <name type="common">Purple sea urchin</name>
    <dbReference type="NCBI Taxonomy" id="7668"/>
    <lineage>
        <taxon>Eukaryota</taxon>
        <taxon>Metazoa</taxon>
        <taxon>Echinodermata</taxon>
        <taxon>Eleutherozoa</taxon>
        <taxon>Echinozoa</taxon>
        <taxon>Echinoidea</taxon>
        <taxon>Euechinoidea</taxon>
        <taxon>Echinacea</taxon>
        <taxon>Camarodonta</taxon>
        <taxon>Echinidea</taxon>
        <taxon>Strongylocentrotidae</taxon>
        <taxon>Strongylocentrotus</taxon>
    </lineage>
</organism>
<dbReference type="FunFam" id="2.10.25.10:FF:000151">
    <property type="entry name" value="FAT atypical cadherin 4"/>
    <property type="match status" value="3"/>
</dbReference>
<dbReference type="InterPro" id="IPR000742">
    <property type="entry name" value="EGF"/>
</dbReference>
<dbReference type="Gene3D" id="2.40.20.10">
    <property type="entry name" value="Plasminogen Kringle 4"/>
    <property type="match status" value="3"/>
</dbReference>
<dbReference type="InterPro" id="IPR013032">
    <property type="entry name" value="EGF-like_CS"/>
</dbReference>
<evidence type="ECO:0000256" key="1">
    <source>
        <dbReference type="ARBA" id="ARBA00004247"/>
    </source>
</evidence>
<dbReference type="GO" id="GO:0048638">
    <property type="term" value="P:regulation of developmental growth"/>
    <property type="evidence" value="ECO:0007669"/>
    <property type="project" value="UniProtKB-ARBA"/>
</dbReference>
<evidence type="ECO:0000313" key="20">
    <source>
        <dbReference type="EnsemblMetazoa" id="XP_030839473"/>
    </source>
</evidence>
<evidence type="ECO:0000256" key="13">
    <source>
        <dbReference type="ARBA" id="ARBA00023136"/>
    </source>
</evidence>
<evidence type="ECO:0000259" key="18">
    <source>
        <dbReference type="PROSITE" id="PS50026"/>
    </source>
</evidence>
<dbReference type="GO" id="GO:0003002">
    <property type="term" value="P:regionalization"/>
    <property type="evidence" value="ECO:0007669"/>
    <property type="project" value="UniProtKB-ARBA"/>
</dbReference>
<dbReference type="GO" id="GO:0003008">
    <property type="term" value="P:system process"/>
    <property type="evidence" value="ECO:0007669"/>
    <property type="project" value="UniProtKB-ARBA"/>
</dbReference>
<evidence type="ECO:0000256" key="14">
    <source>
        <dbReference type="ARBA" id="ARBA00023157"/>
    </source>
</evidence>
<dbReference type="GO" id="GO:0080090">
    <property type="term" value="P:regulation of primary metabolic process"/>
    <property type="evidence" value="ECO:0007669"/>
    <property type="project" value="UniProtKB-ARBA"/>
</dbReference>
<dbReference type="SUPFAM" id="SSF57184">
    <property type="entry name" value="Growth factor receptor domain"/>
    <property type="match status" value="2"/>
</dbReference>
<dbReference type="FunFam" id="2.10.25.10:FF:000751">
    <property type="entry name" value="Crumbs family member 1, photoreceptor morphogenesis associated"/>
    <property type="match status" value="1"/>
</dbReference>
<dbReference type="PROSITE" id="PS50070">
    <property type="entry name" value="KRINGLE_2"/>
    <property type="match status" value="3"/>
</dbReference>
<evidence type="ECO:0000256" key="9">
    <source>
        <dbReference type="ARBA" id="ARBA00022737"/>
    </source>
</evidence>
<dbReference type="InterPro" id="IPR049883">
    <property type="entry name" value="NOTCH1_EGF-like"/>
</dbReference>
<feature type="disulfide bond" evidence="16">
    <location>
        <begin position="391"/>
        <end position="400"/>
    </location>
</feature>
<name>A0A7M7SXX8_STRPU</name>
<evidence type="ECO:0000256" key="3">
    <source>
        <dbReference type="ARBA" id="ARBA00022475"/>
    </source>
</evidence>
<dbReference type="AlphaFoldDB" id="A0A7M7SXX8"/>
<dbReference type="GO" id="GO:0009967">
    <property type="term" value="P:positive regulation of signal transduction"/>
    <property type="evidence" value="ECO:0007669"/>
    <property type="project" value="UniProtKB-ARBA"/>
</dbReference>
<dbReference type="SMART" id="SM00130">
    <property type="entry name" value="KR"/>
    <property type="match status" value="3"/>
</dbReference>
<evidence type="ECO:0000256" key="2">
    <source>
        <dbReference type="ARBA" id="ARBA00022473"/>
    </source>
</evidence>
<keyword evidence="6 17" id="KW-0420">Kringle</keyword>
<feature type="domain" description="EGF-like" evidence="18">
    <location>
        <begin position="290"/>
        <end position="325"/>
    </location>
</feature>
<evidence type="ECO:0000256" key="5">
    <source>
        <dbReference type="ARBA" id="ARBA00022553"/>
    </source>
</evidence>
<dbReference type="PROSITE" id="PS00010">
    <property type="entry name" value="ASX_HYDROXYL"/>
    <property type="match status" value="10"/>
</dbReference>
<evidence type="ECO:0000256" key="7">
    <source>
        <dbReference type="ARBA" id="ARBA00022692"/>
    </source>
</evidence>
<dbReference type="Pfam" id="PF07645">
    <property type="entry name" value="EGF_CA"/>
    <property type="match status" value="1"/>
</dbReference>
<dbReference type="GO" id="GO:0060255">
    <property type="term" value="P:regulation of macromolecule metabolic process"/>
    <property type="evidence" value="ECO:0007669"/>
    <property type="project" value="UniProtKB-ARBA"/>
</dbReference>
<dbReference type="GeneID" id="100893296"/>
<keyword evidence="12" id="KW-1133">Transmembrane helix</keyword>
<keyword evidence="10" id="KW-0221">Differentiation</keyword>
<feature type="disulfide bond" evidence="16">
    <location>
        <begin position="294"/>
        <end position="304"/>
    </location>
</feature>
<dbReference type="GO" id="GO:0016324">
    <property type="term" value="C:apical plasma membrane"/>
    <property type="evidence" value="ECO:0007669"/>
    <property type="project" value="UniProtKB-SubCell"/>
</dbReference>
<dbReference type="PANTHER" id="PTHR12916:SF4">
    <property type="entry name" value="UNINFLATABLE, ISOFORM C"/>
    <property type="match status" value="1"/>
</dbReference>
<evidence type="ECO:0000256" key="4">
    <source>
        <dbReference type="ARBA" id="ARBA00022536"/>
    </source>
</evidence>
<dbReference type="FunFam" id="2.10.25.10:FF:001077">
    <property type="entry name" value="Notch receptor 2"/>
    <property type="match status" value="1"/>
</dbReference>
<evidence type="ECO:0000256" key="6">
    <source>
        <dbReference type="ARBA" id="ARBA00022572"/>
    </source>
</evidence>
<feature type="disulfide bond" evidence="16">
    <location>
        <begin position="469"/>
        <end position="478"/>
    </location>
</feature>
<dbReference type="GO" id="GO:0051240">
    <property type="term" value="P:positive regulation of multicellular organismal process"/>
    <property type="evidence" value="ECO:0007669"/>
    <property type="project" value="UniProtKB-ARBA"/>
</dbReference>
<dbReference type="Pfam" id="PF00008">
    <property type="entry name" value="EGF"/>
    <property type="match status" value="8"/>
</dbReference>
<dbReference type="PROSITE" id="PS00022">
    <property type="entry name" value="EGF_1"/>
    <property type="match status" value="11"/>
</dbReference>
<evidence type="ECO:0008006" key="22">
    <source>
        <dbReference type="Google" id="ProtNLM"/>
    </source>
</evidence>
<dbReference type="FunFam" id="2.10.25.10:FF:000391">
    <property type="entry name" value="Weary, isoform C"/>
    <property type="match status" value="1"/>
</dbReference>
<feature type="domain" description="EGF-like" evidence="18">
    <location>
        <begin position="253"/>
        <end position="288"/>
    </location>
</feature>
<dbReference type="InParanoid" id="A0A7M7SXX8"/>
<feature type="domain" description="EGF-like" evidence="18">
    <location>
        <begin position="215"/>
        <end position="251"/>
    </location>
</feature>
<keyword evidence="13" id="KW-0472">Membrane</keyword>
<feature type="domain" description="EGF-like" evidence="18">
    <location>
        <begin position="327"/>
        <end position="363"/>
    </location>
</feature>
<dbReference type="Proteomes" id="UP000007110">
    <property type="component" value="Unassembled WGS sequence"/>
</dbReference>
<feature type="domain" description="EGF-like" evidence="18">
    <location>
        <begin position="403"/>
        <end position="440"/>
    </location>
</feature>
<keyword evidence="7" id="KW-0812">Transmembrane</keyword>
<feature type="domain" description="Kringle" evidence="19">
    <location>
        <begin position="610"/>
        <end position="688"/>
    </location>
</feature>
<dbReference type="FunFam" id="2.10.25.10:FF:000434">
    <property type="entry name" value="Predicted protein"/>
    <property type="match status" value="1"/>
</dbReference>
<feature type="domain" description="EGF-like" evidence="18">
    <location>
        <begin position="442"/>
        <end position="479"/>
    </location>
</feature>
<dbReference type="FunFam" id="2.10.25.10:FF:000122">
    <property type="entry name" value="Protein crumbs homolog 2"/>
    <property type="match status" value="1"/>
</dbReference>
<feature type="disulfide bond" evidence="16">
    <location>
        <begin position="203"/>
        <end position="212"/>
    </location>
</feature>
<dbReference type="GO" id="GO:0007154">
    <property type="term" value="P:cell communication"/>
    <property type="evidence" value="ECO:0007669"/>
    <property type="project" value="UniProtKB-ARBA"/>
</dbReference>
<dbReference type="GO" id="GO:0030182">
    <property type="term" value="P:neuron differentiation"/>
    <property type="evidence" value="ECO:0007669"/>
    <property type="project" value="UniProtKB-ARBA"/>
</dbReference>
<dbReference type="GO" id="GO:0009792">
    <property type="term" value="P:embryo development ending in birth or egg hatching"/>
    <property type="evidence" value="ECO:0007669"/>
    <property type="project" value="UniProtKB-ARBA"/>
</dbReference>
<sequence>MGVECGGDWEWEKVRGEVEKKGERKMEEGGSRRGGEFDTKRCIKEDRFSRLIHIRPTDYTVGFQSGTSSCFSAVELQIIEETMQSFAVICLLLSVAGVMVEGTCNIYQMTTIQIDFCNYAEVITNLVPGMVSANQLQHCIANMDKDMCKPVNDCGDSENMLSEALVLLDNILNDNSCTDPCTSTPCVHGSCNRLTSETYSCTCAGGYTGTNCEQDINECASNPCQNGGMCADDINTFSCNCAPGFGGDRCEVNVDECASSPCMNGVCVDGLNSFTCNCASGFEGANCEFNIDECASSPCMNGVCVDGLNAFTCNCAEGYEGANCEFNIDECASNPCLNGGVCVDGLNSFTCHCAEGYEGANCEIEINFCEFMPCANGGECTNAVGGFTCLCAPGFAGETCEGDIDECARNEPCLNGGICDNTHGGYLCDCAPGFLGEHCETDIDECARNEPCLNGGICDNTHGGYICDCAPGFNGEHCETDIDECARNEPCLNGGICNNTHGGYICDCAPGFIGEHCGTDIDECASGPCLNGGVCNNLPGDYECICSPGFSGSNCETDIDECASGPCQNGGVCSDLLNDYSCTCAPAFIGTNCENVAIVGSGPACYTEYDGSDYRGDASTTISGYMCQAWANTHPNRVGNLEHFLFHDDSNYCRNYAGSGKSAPWCYTILEEVEWEYCGNISTVFDVCTDKPAIEDFTEQKAAFDAIADYAAAECYTDPTGLDYTGYVAMTEGGFECQRWDVNFPNPRNDAKKSKPRHDAVLFGSHNYCRTDGNGPEGTTEGPWCWIADPSAGMRWGYCDTARYLSSSCPGKGTPVGQPRIGMNPECMTTARGPDYQGNVNTSETGLTCIAWADLEPSNRYYLLFGLAENKCRSYDTGDDWGRPWCYVSPTKTEKCQVKDHYEECLPAA</sequence>